<dbReference type="RefSeq" id="XP_007752027.1">
    <property type="nucleotide sequence ID" value="XM_007753837.1"/>
</dbReference>
<keyword evidence="2" id="KW-1185">Reference proteome</keyword>
<protein>
    <submittedName>
        <fullName evidence="1">Uncharacterized protein</fullName>
    </submittedName>
</protein>
<evidence type="ECO:0000313" key="2">
    <source>
        <dbReference type="Proteomes" id="UP000019471"/>
    </source>
</evidence>
<sequence>MDPIDHFFADYPSFDYNRSASSPQEFYRMCDHFHWVKDRRGDYPQERIDAHEAFRLAMVEAFNHNFGTNVDDKTSWESICYLLRIEPLPEDVAEMKKLVKSTHVNLSDLLDSGRSGAKV</sequence>
<dbReference type="HOGENOM" id="CLU_053382_2_2_1"/>
<dbReference type="PANTHER" id="PTHR38846">
    <property type="entry name" value="C3H1-TYPE DOMAIN-CONTAINING PROTEIN"/>
    <property type="match status" value="1"/>
</dbReference>
<dbReference type="EMBL" id="AMGX01000045">
    <property type="protein sequence ID" value="EXJ53495.1"/>
    <property type="molecule type" value="Genomic_DNA"/>
</dbReference>
<gene>
    <name evidence="1" type="ORF">A1O5_13271</name>
</gene>
<proteinExistence type="predicted"/>
<dbReference type="eggNOG" id="ENOG502SFXF">
    <property type="taxonomic scope" value="Eukaryota"/>
</dbReference>
<dbReference type="Proteomes" id="UP000019471">
    <property type="component" value="Unassembled WGS sequence"/>
</dbReference>
<dbReference type="GeneID" id="19197954"/>
<dbReference type="PANTHER" id="PTHR38846:SF1">
    <property type="entry name" value="C3H1-TYPE DOMAIN-CONTAINING PROTEIN"/>
    <property type="match status" value="1"/>
</dbReference>
<dbReference type="AlphaFoldDB" id="W9VKE5"/>
<dbReference type="STRING" id="1182543.W9VKE5"/>
<organism evidence="1 2">
    <name type="scientific">Cladophialophora psammophila CBS 110553</name>
    <dbReference type="NCBI Taxonomy" id="1182543"/>
    <lineage>
        <taxon>Eukaryota</taxon>
        <taxon>Fungi</taxon>
        <taxon>Dikarya</taxon>
        <taxon>Ascomycota</taxon>
        <taxon>Pezizomycotina</taxon>
        <taxon>Eurotiomycetes</taxon>
        <taxon>Chaetothyriomycetidae</taxon>
        <taxon>Chaetothyriales</taxon>
        <taxon>Herpotrichiellaceae</taxon>
        <taxon>Cladophialophora</taxon>
    </lineage>
</organism>
<comment type="caution">
    <text evidence="1">The sequence shown here is derived from an EMBL/GenBank/DDBJ whole genome shotgun (WGS) entry which is preliminary data.</text>
</comment>
<dbReference type="OrthoDB" id="6105938at2759"/>
<accession>W9VKE5</accession>
<evidence type="ECO:0000313" key="1">
    <source>
        <dbReference type="EMBL" id="EXJ53495.1"/>
    </source>
</evidence>
<name>W9VKE5_9EURO</name>
<reference evidence="1 2" key="1">
    <citation type="submission" date="2013-03" db="EMBL/GenBank/DDBJ databases">
        <title>The Genome Sequence of Cladophialophora psammophila CBS 110553.</title>
        <authorList>
            <consortium name="The Broad Institute Genomics Platform"/>
            <person name="Cuomo C."/>
            <person name="de Hoog S."/>
            <person name="Gorbushina A."/>
            <person name="Walker B."/>
            <person name="Young S.K."/>
            <person name="Zeng Q."/>
            <person name="Gargeya S."/>
            <person name="Fitzgerald M."/>
            <person name="Haas B."/>
            <person name="Abouelleil A."/>
            <person name="Allen A.W."/>
            <person name="Alvarado L."/>
            <person name="Arachchi H.M."/>
            <person name="Berlin A.M."/>
            <person name="Chapman S.B."/>
            <person name="Gainer-Dewar J."/>
            <person name="Goldberg J."/>
            <person name="Griggs A."/>
            <person name="Gujja S."/>
            <person name="Hansen M."/>
            <person name="Howarth C."/>
            <person name="Imamovic A."/>
            <person name="Ireland A."/>
            <person name="Larimer J."/>
            <person name="McCowan C."/>
            <person name="Murphy C."/>
            <person name="Pearson M."/>
            <person name="Poon T.W."/>
            <person name="Priest M."/>
            <person name="Roberts A."/>
            <person name="Saif S."/>
            <person name="Shea T."/>
            <person name="Sisk P."/>
            <person name="Sykes S."/>
            <person name="Wortman J."/>
            <person name="Nusbaum C."/>
            <person name="Birren B."/>
        </authorList>
    </citation>
    <scope>NUCLEOTIDE SEQUENCE [LARGE SCALE GENOMIC DNA]</scope>
    <source>
        <strain evidence="1 2">CBS 110553</strain>
    </source>
</reference>